<dbReference type="GO" id="GO:0006412">
    <property type="term" value="P:translation"/>
    <property type="evidence" value="ECO:0007669"/>
    <property type="project" value="InterPro"/>
</dbReference>
<protein>
    <submittedName>
        <fullName evidence="4">(raccoon dog) hypothetical protein</fullName>
    </submittedName>
</protein>
<proteinExistence type="inferred from homology"/>
<dbReference type="GO" id="GO:0003735">
    <property type="term" value="F:structural constituent of ribosome"/>
    <property type="evidence" value="ECO:0007669"/>
    <property type="project" value="InterPro"/>
</dbReference>
<dbReference type="Proteomes" id="UP000645828">
    <property type="component" value="Unassembled WGS sequence"/>
</dbReference>
<evidence type="ECO:0000256" key="2">
    <source>
        <dbReference type="ARBA" id="ARBA00022980"/>
    </source>
</evidence>
<evidence type="ECO:0000313" key="5">
    <source>
        <dbReference type="Proteomes" id="UP000645828"/>
    </source>
</evidence>
<evidence type="ECO:0000256" key="1">
    <source>
        <dbReference type="ARBA" id="ARBA00006700"/>
    </source>
</evidence>
<dbReference type="SUPFAM" id="SSF54189">
    <property type="entry name" value="Ribosomal proteins S24e, L23 and L15e"/>
    <property type="match status" value="1"/>
</dbReference>
<dbReference type="GO" id="GO:0044391">
    <property type="term" value="C:ribosomal subunit"/>
    <property type="evidence" value="ECO:0007669"/>
    <property type="project" value="UniProtKB-ARBA"/>
</dbReference>
<organism evidence="4 5">
    <name type="scientific">Nyctereutes procyonoides</name>
    <name type="common">Raccoon dog</name>
    <name type="synonym">Canis procyonoides</name>
    <dbReference type="NCBI Taxonomy" id="34880"/>
    <lineage>
        <taxon>Eukaryota</taxon>
        <taxon>Metazoa</taxon>
        <taxon>Chordata</taxon>
        <taxon>Craniata</taxon>
        <taxon>Vertebrata</taxon>
        <taxon>Euteleostomi</taxon>
        <taxon>Mammalia</taxon>
        <taxon>Eutheria</taxon>
        <taxon>Laurasiatheria</taxon>
        <taxon>Carnivora</taxon>
        <taxon>Caniformia</taxon>
        <taxon>Canidae</taxon>
        <taxon>Nyctereutes</taxon>
    </lineage>
</organism>
<dbReference type="Pfam" id="PF00276">
    <property type="entry name" value="Ribosomal_L23"/>
    <property type="match status" value="1"/>
</dbReference>
<keyword evidence="3" id="KW-0687">Ribonucleoprotein</keyword>
<dbReference type="InterPro" id="IPR012677">
    <property type="entry name" value="Nucleotide-bd_a/b_plait_sf"/>
</dbReference>
<gene>
    <name evidence="4" type="ORF">NYPRO_LOCUS13026</name>
</gene>
<reference evidence="4" key="1">
    <citation type="submission" date="2020-12" db="EMBL/GenBank/DDBJ databases">
        <authorList>
            <consortium name="Molecular Ecology Group"/>
        </authorList>
    </citation>
    <scope>NUCLEOTIDE SEQUENCE</scope>
    <source>
        <strain evidence="4">TBG_1078</strain>
    </source>
</reference>
<keyword evidence="5" id="KW-1185">Reference proteome</keyword>
<comment type="similarity">
    <text evidence="1">Belongs to the universal ribosomal protein uL23 family.</text>
</comment>
<comment type="caution">
    <text evidence="4">The sequence shown here is derived from an EMBL/GenBank/DDBJ whole genome shotgun (WGS) entry which is preliminary data.</text>
</comment>
<sequence>MQSLTGRDTVSLGLSKTSQGVVKANGKREIYRRSTCHLPSKSSRLCLQREPKYPQKNTPRRNKLGCYAIKFPLTMESAMKKIEDNTLVFIVHLQLNKHQSKQAVRELSDVDLAKVNTQIRPHGERPYVGLFPDYDALDVANKIGII</sequence>
<dbReference type="InterPro" id="IPR012678">
    <property type="entry name" value="Ribosomal_uL23/eL15/eS24_sf"/>
</dbReference>
<dbReference type="Gene3D" id="3.30.70.330">
    <property type="match status" value="1"/>
</dbReference>
<dbReference type="EMBL" id="CAJHUB010000749">
    <property type="protein sequence ID" value="CAD7680227.1"/>
    <property type="molecule type" value="Genomic_DNA"/>
</dbReference>
<dbReference type="AlphaFoldDB" id="A0A811YYF1"/>
<dbReference type="FunFam" id="3.30.70.330:FF:000082">
    <property type="entry name" value="60S ribosomal protein L23a"/>
    <property type="match status" value="1"/>
</dbReference>
<dbReference type="PANTHER" id="PTHR11620">
    <property type="entry name" value="60S RIBOSOMAL PROTEIN L23A"/>
    <property type="match status" value="1"/>
</dbReference>
<dbReference type="InterPro" id="IPR013025">
    <property type="entry name" value="Ribosomal_uL23-like"/>
</dbReference>
<name>A0A811YYF1_NYCPR</name>
<keyword evidence="2" id="KW-0689">Ribosomal protein</keyword>
<evidence type="ECO:0000313" key="4">
    <source>
        <dbReference type="EMBL" id="CAD7680227.1"/>
    </source>
</evidence>
<accession>A0A811YYF1</accession>
<evidence type="ECO:0000256" key="3">
    <source>
        <dbReference type="ARBA" id="ARBA00023274"/>
    </source>
</evidence>